<dbReference type="OrthoDB" id="58903at2759"/>
<evidence type="ECO:0000256" key="1">
    <source>
        <dbReference type="SAM" id="MobiDB-lite"/>
    </source>
</evidence>
<dbReference type="KEGG" id="fcy:FRACYDRAFT_232815"/>
<keyword evidence="4" id="KW-1185">Reference proteome</keyword>
<dbReference type="InterPro" id="IPR033579">
    <property type="entry name" value="TMEM128"/>
</dbReference>
<dbReference type="InParanoid" id="A0A1E7FWY7"/>
<dbReference type="PANTHER" id="PTHR31134:SF1">
    <property type="entry name" value="TRANSMEMBRANE PROTEIN 128"/>
    <property type="match status" value="1"/>
</dbReference>
<organism evidence="3 4">
    <name type="scientific">Fragilariopsis cylindrus CCMP1102</name>
    <dbReference type="NCBI Taxonomy" id="635003"/>
    <lineage>
        <taxon>Eukaryota</taxon>
        <taxon>Sar</taxon>
        <taxon>Stramenopiles</taxon>
        <taxon>Ochrophyta</taxon>
        <taxon>Bacillariophyta</taxon>
        <taxon>Bacillariophyceae</taxon>
        <taxon>Bacillariophycidae</taxon>
        <taxon>Bacillariales</taxon>
        <taxon>Bacillariaceae</taxon>
        <taxon>Fragilariopsis</taxon>
    </lineage>
</organism>
<keyword evidence="2" id="KW-0812">Transmembrane</keyword>
<dbReference type="EMBL" id="KV784353">
    <property type="protein sequence ID" value="OEU22657.1"/>
    <property type="molecule type" value="Genomic_DNA"/>
</dbReference>
<evidence type="ECO:0000256" key="2">
    <source>
        <dbReference type="SAM" id="Phobius"/>
    </source>
</evidence>
<dbReference type="Pfam" id="PF20479">
    <property type="entry name" value="TMEM128"/>
    <property type="match status" value="1"/>
</dbReference>
<proteinExistence type="predicted"/>
<evidence type="ECO:0000313" key="4">
    <source>
        <dbReference type="Proteomes" id="UP000095751"/>
    </source>
</evidence>
<feature type="transmembrane region" description="Helical" evidence="2">
    <location>
        <begin position="139"/>
        <end position="172"/>
    </location>
</feature>
<reference evidence="3 4" key="1">
    <citation type="submission" date="2016-09" db="EMBL/GenBank/DDBJ databases">
        <title>Extensive genetic diversity and differential bi-allelic expression allows diatom success in the polar Southern Ocean.</title>
        <authorList>
            <consortium name="DOE Joint Genome Institute"/>
            <person name="Mock T."/>
            <person name="Otillar R.P."/>
            <person name="Strauss J."/>
            <person name="Dupont C."/>
            <person name="Frickenhaus S."/>
            <person name="Maumus F."/>
            <person name="Mcmullan M."/>
            <person name="Sanges R."/>
            <person name="Schmutz J."/>
            <person name="Toseland A."/>
            <person name="Valas R."/>
            <person name="Veluchamy A."/>
            <person name="Ward B.J."/>
            <person name="Allen A."/>
            <person name="Barry K."/>
            <person name="Falciatore A."/>
            <person name="Ferrante M."/>
            <person name="Fortunato A.E."/>
            <person name="Gloeckner G."/>
            <person name="Gruber A."/>
            <person name="Hipkin R."/>
            <person name="Janech M."/>
            <person name="Kroth P."/>
            <person name="Leese F."/>
            <person name="Lindquist E."/>
            <person name="Lyon B.R."/>
            <person name="Martin J."/>
            <person name="Mayer C."/>
            <person name="Parker M."/>
            <person name="Quesneville H."/>
            <person name="Raymond J."/>
            <person name="Uhlig C."/>
            <person name="Valentin K.U."/>
            <person name="Worden A.Z."/>
            <person name="Armbrust E.V."/>
            <person name="Bowler C."/>
            <person name="Green B."/>
            <person name="Moulton V."/>
            <person name="Van Oosterhout C."/>
            <person name="Grigoriev I."/>
        </authorList>
    </citation>
    <scope>NUCLEOTIDE SEQUENCE [LARGE SCALE GENOMIC DNA]</scope>
    <source>
        <strain evidence="3 4">CCMP1102</strain>
    </source>
</reference>
<feature type="compositionally biased region" description="Polar residues" evidence="1">
    <location>
        <begin position="1"/>
        <end position="21"/>
    </location>
</feature>
<dbReference type="AlphaFoldDB" id="A0A1E7FWY7"/>
<feature type="transmembrane region" description="Helical" evidence="2">
    <location>
        <begin position="111"/>
        <end position="133"/>
    </location>
</feature>
<dbReference type="Proteomes" id="UP000095751">
    <property type="component" value="Unassembled WGS sequence"/>
</dbReference>
<accession>A0A1E7FWY7</accession>
<evidence type="ECO:0000313" key="3">
    <source>
        <dbReference type="EMBL" id="OEU22657.1"/>
    </source>
</evidence>
<keyword evidence="2" id="KW-0472">Membrane</keyword>
<keyword evidence="2" id="KW-1133">Transmembrane helix</keyword>
<dbReference type="PANTHER" id="PTHR31134">
    <property type="entry name" value="TRANSMEMBRANE PROTEIN 128"/>
    <property type="match status" value="1"/>
</dbReference>
<name>A0A1E7FWY7_9STRA</name>
<sequence length="176" mass="20110">MTDVESVQPQPSRANRSNNPYADNGDGTLIRSRWHPMNVLQRGIWMSGSIYLLHRMNTYHNIMTSPDISHQWFKVGLAAAIALFSLKAYVELYKGKLQKKEVSYKNLPQPTHAAIVLIFLSGISFHISLWPVYGAESMFVMFLVGTFLINFCLMFPTIIQNIVAFAVLTFFVQEYK</sequence>
<gene>
    <name evidence="3" type="ORF">FRACYDRAFT_232815</name>
</gene>
<feature type="region of interest" description="Disordered" evidence="1">
    <location>
        <begin position="1"/>
        <end position="25"/>
    </location>
</feature>
<protein>
    <submittedName>
        <fullName evidence="3">Uncharacterized protein</fullName>
    </submittedName>
</protein>
<feature type="transmembrane region" description="Helical" evidence="2">
    <location>
        <begin position="72"/>
        <end position="90"/>
    </location>
</feature>